<reference evidence="5" key="1">
    <citation type="journal article" date="2019" name="Int. J. Syst. Evol. Microbiol.">
        <title>The Global Catalogue of Microorganisms (GCM) 10K type strain sequencing project: providing services to taxonomists for standard genome sequencing and annotation.</title>
        <authorList>
            <consortium name="The Broad Institute Genomics Platform"/>
            <consortium name="The Broad Institute Genome Sequencing Center for Infectious Disease"/>
            <person name="Wu L."/>
            <person name="Ma J."/>
        </authorList>
    </citation>
    <scope>NUCLEOTIDE SEQUENCE [LARGE SCALE GENOMIC DNA]</scope>
    <source>
        <strain evidence="5">KCTC 42211</strain>
    </source>
</reference>
<proteinExistence type="inferred from homology"/>
<protein>
    <recommendedName>
        <fullName evidence="2">UPF0125 protein ACFOM9_12530</fullName>
    </recommendedName>
</protein>
<gene>
    <name evidence="4" type="ORF">ACFOM9_12530</name>
</gene>
<comment type="similarity">
    <text evidence="1 2">Belongs to the UPF0125 (RnfH) family.</text>
</comment>
<evidence type="ECO:0000313" key="5">
    <source>
        <dbReference type="Proteomes" id="UP001595724"/>
    </source>
</evidence>
<dbReference type="Pfam" id="PF03658">
    <property type="entry name" value="Ub-RnfH"/>
    <property type="match status" value="1"/>
</dbReference>
<keyword evidence="5" id="KW-1185">Reference proteome</keyword>
<name>A0ABV7UWG2_9GAMM</name>
<evidence type="ECO:0000256" key="1">
    <source>
        <dbReference type="ARBA" id="ARBA00010645"/>
    </source>
</evidence>
<evidence type="ECO:0000256" key="3">
    <source>
        <dbReference type="SAM" id="MobiDB-lite"/>
    </source>
</evidence>
<dbReference type="Proteomes" id="UP001595724">
    <property type="component" value="Unassembled WGS sequence"/>
</dbReference>
<dbReference type="NCBIfam" id="NF002490">
    <property type="entry name" value="PRK01777.1"/>
    <property type="match status" value="1"/>
</dbReference>
<dbReference type="PANTHER" id="PTHR37483">
    <property type="entry name" value="UPF0125 PROTEIN RATB"/>
    <property type="match status" value="1"/>
</dbReference>
<comment type="caution">
    <text evidence="4">The sequence shown here is derived from an EMBL/GenBank/DDBJ whole genome shotgun (WGS) entry which is preliminary data.</text>
</comment>
<accession>A0ABV7UWG2</accession>
<sequence length="90" mass="9509">MAAALRVQVIQAWPRRAEAVMVELPAGATIGDAVAASGLRLDGISGYAIHGERAALASLLRDGDRVELLRPLQADPKEARRRRAAAAKPS</sequence>
<evidence type="ECO:0000313" key="4">
    <source>
        <dbReference type="EMBL" id="MFC3660898.1"/>
    </source>
</evidence>
<dbReference type="PANTHER" id="PTHR37483:SF1">
    <property type="entry name" value="UPF0125 PROTEIN RATB"/>
    <property type="match status" value="1"/>
</dbReference>
<dbReference type="InterPro" id="IPR005346">
    <property type="entry name" value="RnfH"/>
</dbReference>
<dbReference type="RefSeq" id="WP_386711297.1">
    <property type="nucleotide sequence ID" value="NZ_JBHRYF010000009.1"/>
</dbReference>
<dbReference type="SUPFAM" id="SSF54285">
    <property type="entry name" value="MoaD/ThiS"/>
    <property type="match status" value="1"/>
</dbReference>
<evidence type="ECO:0000256" key="2">
    <source>
        <dbReference type="HAMAP-Rule" id="MF_00460"/>
    </source>
</evidence>
<dbReference type="Gene3D" id="3.10.20.280">
    <property type="entry name" value="RnfH-like"/>
    <property type="match status" value="1"/>
</dbReference>
<dbReference type="EMBL" id="JBHRYF010000009">
    <property type="protein sequence ID" value="MFC3660898.1"/>
    <property type="molecule type" value="Genomic_DNA"/>
</dbReference>
<dbReference type="HAMAP" id="MF_00460">
    <property type="entry name" value="UPF0125_RnfH"/>
    <property type="match status" value="1"/>
</dbReference>
<organism evidence="4 5">
    <name type="scientific">Luteimonas notoginsengisoli</name>
    <dbReference type="NCBI Taxonomy" id="1578200"/>
    <lineage>
        <taxon>Bacteria</taxon>
        <taxon>Pseudomonadati</taxon>
        <taxon>Pseudomonadota</taxon>
        <taxon>Gammaproteobacteria</taxon>
        <taxon>Lysobacterales</taxon>
        <taxon>Lysobacteraceae</taxon>
        <taxon>Luteimonas</taxon>
    </lineage>
</organism>
<dbReference type="InterPro" id="IPR016155">
    <property type="entry name" value="Mopterin_synth/thiamin_S_b"/>
</dbReference>
<feature type="region of interest" description="Disordered" evidence="3">
    <location>
        <begin position="71"/>
        <end position="90"/>
    </location>
</feature>
<feature type="compositionally biased region" description="Basic residues" evidence="3">
    <location>
        <begin position="79"/>
        <end position="90"/>
    </location>
</feature>
<dbReference type="InterPro" id="IPR037021">
    <property type="entry name" value="RnfH_sf"/>
</dbReference>